<gene>
    <name evidence="4 5" type="primary">hdeB</name>
    <name evidence="5" type="ORF">ACFP73_07770</name>
</gene>
<dbReference type="Proteomes" id="UP001596215">
    <property type="component" value="Unassembled WGS sequence"/>
</dbReference>
<comment type="subcellular location">
    <subcellularLocation>
        <location evidence="4">Periplasm</location>
    </subcellularLocation>
</comment>
<sequence length="102" mass="11498" precursor="true">MKIKAMILAVAGLSFFSATAVQAADTNTEHMTCQEFINLNPKAMLPVAFWMLNDKTTYKGGDTVDLQETNNIAIPQVIDLCKKHPQNKLYDFKNEIHDLLKK</sequence>
<comment type="function">
    <text evidence="4">Required for optimal acid stress protection, which is important for survival of enteric bacteria in the acidic environment of the host stomach. Exhibits a chaperone-like activity at acidic pH by preventing the aggregation of many different periplasmic proteins.</text>
</comment>
<comment type="similarity">
    <text evidence="4">Belongs to the HdeB family.</text>
</comment>
<feature type="signal peptide" evidence="4">
    <location>
        <begin position="1"/>
        <end position="23"/>
    </location>
</feature>
<evidence type="ECO:0000256" key="2">
    <source>
        <dbReference type="ARBA" id="ARBA00022764"/>
    </source>
</evidence>
<reference evidence="6" key="1">
    <citation type="journal article" date="2019" name="Int. J. Syst. Evol. Microbiol.">
        <title>The Global Catalogue of Microorganisms (GCM) 10K type strain sequencing project: providing services to taxonomists for standard genome sequencing and annotation.</title>
        <authorList>
            <consortium name="The Broad Institute Genomics Platform"/>
            <consortium name="The Broad Institute Genome Sequencing Center for Infectious Disease"/>
            <person name="Wu L."/>
            <person name="Ma J."/>
        </authorList>
    </citation>
    <scope>NUCLEOTIDE SEQUENCE [LARGE SCALE GENOMIC DNA]</scope>
    <source>
        <strain evidence="6">CGMCC 4.1530</strain>
    </source>
</reference>
<keyword evidence="2 4" id="KW-0574">Periplasm</keyword>
<dbReference type="Gene3D" id="1.10.890.10">
    <property type="entry name" value="HNS-dependent expression A"/>
    <property type="match status" value="1"/>
</dbReference>
<organism evidence="5 6">
    <name type="scientific">Tatumella punctata</name>
    <dbReference type="NCBI Taxonomy" id="399969"/>
    <lineage>
        <taxon>Bacteria</taxon>
        <taxon>Pseudomonadati</taxon>
        <taxon>Pseudomonadota</taxon>
        <taxon>Gammaproteobacteria</taxon>
        <taxon>Enterobacterales</taxon>
        <taxon>Erwiniaceae</taxon>
        <taxon>Tatumella</taxon>
    </lineage>
</organism>
<keyword evidence="1 4" id="KW-0732">Signal</keyword>
<dbReference type="HAMAP" id="MF_00947">
    <property type="entry name" value="HdeB"/>
    <property type="match status" value="1"/>
</dbReference>
<dbReference type="InterPro" id="IPR028623">
    <property type="entry name" value="HdeB"/>
</dbReference>
<evidence type="ECO:0000313" key="6">
    <source>
        <dbReference type="Proteomes" id="UP001596215"/>
    </source>
</evidence>
<feature type="chain" id="PRO_5044942639" description="Acid stress chaperone HdeB" evidence="4">
    <location>
        <begin position="24"/>
        <end position="102"/>
    </location>
</feature>
<evidence type="ECO:0000256" key="3">
    <source>
        <dbReference type="ARBA" id="ARBA00023186"/>
    </source>
</evidence>
<name>A0ABW1VQD1_9GAMM</name>
<proteinExistence type="inferred from homology"/>
<evidence type="ECO:0000313" key="5">
    <source>
        <dbReference type="EMBL" id="MFC6361996.1"/>
    </source>
</evidence>
<comment type="caution">
    <text evidence="5">The sequence shown here is derived from an EMBL/GenBank/DDBJ whole genome shotgun (WGS) entry which is preliminary data.</text>
</comment>
<dbReference type="Pfam" id="PF06411">
    <property type="entry name" value="HdeA"/>
    <property type="match status" value="1"/>
</dbReference>
<dbReference type="RefSeq" id="WP_212709429.1">
    <property type="nucleotide sequence ID" value="NZ_BAAAFW010000094.1"/>
</dbReference>
<keyword evidence="6" id="KW-1185">Reference proteome</keyword>
<accession>A0ABW1VQD1</accession>
<evidence type="ECO:0000256" key="1">
    <source>
        <dbReference type="ARBA" id="ARBA00022729"/>
    </source>
</evidence>
<dbReference type="NCBIfam" id="NF008599">
    <property type="entry name" value="PRK11566.1"/>
    <property type="match status" value="1"/>
</dbReference>
<keyword evidence="3 4" id="KW-0143">Chaperone</keyword>
<dbReference type="InterPro" id="IPR038303">
    <property type="entry name" value="HdeA/HdeB_sf"/>
</dbReference>
<evidence type="ECO:0000256" key="4">
    <source>
        <dbReference type="HAMAP-Rule" id="MF_00947"/>
    </source>
</evidence>
<dbReference type="EMBL" id="JBHSUC010000007">
    <property type="protein sequence ID" value="MFC6361996.1"/>
    <property type="molecule type" value="Genomic_DNA"/>
</dbReference>
<protein>
    <recommendedName>
        <fullName evidence="4">Acid stress chaperone HdeB</fullName>
    </recommendedName>
</protein>
<dbReference type="InterPro" id="IPR010486">
    <property type="entry name" value="HNS-dep_expression_A/B"/>
</dbReference>